<comment type="similarity">
    <text evidence="1">Belongs to the thioesterase family.</text>
</comment>
<evidence type="ECO:0000313" key="3">
    <source>
        <dbReference type="EMBL" id="SDG50796.1"/>
    </source>
</evidence>
<dbReference type="AlphaFoldDB" id="A0A1G7UTJ7"/>
<dbReference type="OrthoDB" id="4169718at2"/>
<dbReference type="Pfam" id="PF00975">
    <property type="entry name" value="Thioesterase"/>
    <property type="match status" value="1"/>
</dbReference>
<accession>A0A1G7UTJ7</accession>
<dbReference type="PANTHER" id="PTHR11487">
    <property type="entry name" value="THIOESTERASE"/>
    <property type="match status" value="1"/>
</dbReference>
<proteinExistence type="inferred from homology"/>
<organism evidence="3 4">
    <name type="scientific">Lentzea fradiae</name>
    <dbReference type="NCBI Taxonomy" id="200378"/>
    <lineage>
        <taxon>Bacteria</taxon>
        <taxon>Bacillati</taxon>
        <taxon>Actinomycetota</taxon>
        <taxon>Actinomycetes</taxon>
        <taxon>Pseudonocardiales</taxon>
        <taxon>Pseudonocardiaceae</taxon>
        <taxon>Lentzea</taxon>
    </lineage>
</organism>
<dbReference type="InterPro" id="IPR001031">
    <property type="entry name" value="Thioesterase"/>
</dbReference>
<dbReference type="STRING" id="200378.SAMN05216553_108403"/>
<gene>
    <name evidence="3" type="ORF">SAMN05216553_108403</name>
</gene>
<evidence type="ECO:0000256" key="1">
    <source>
        <dbReference type="ARBA" id="ARBA00007169"/>
    </source>
</evidence>
<dbReference type="EMBL" id="FNCC01000008">
    <property type="protein sequence ID" value="SDG50796.1"/>
    <property type="molecule type" value="Genomic_DNA"/>
</dbReference>
<dbReference type="InterPro" id="IPR029058">
    <property type="entry name" value="AB_hydrolase_fold"/>
</dbReference>
<protein>
    <submittedName>
        <fullName evidence="3">Surfactin synthase thioesterase subunit</fullName>
    </submittedName>
</protein>
<dbReference type="Gene3D" id="3.40.50.1820">
    <property type="entry name" value="alpha/beta hydrolase"/>
    <property type="match status" value="1"/>
</dbReference>
<evidence type="ECO:0000259" key="2">
    <source>
        <dbReference type="Pfam" id="PF00975"/>
    </source>
</evidence>
<dbReference type="RefSeq" id="WP_090051576.1">
    <property type="nucleotide sequence ID" value="NZ_FNCC01000008.1"/>
</dbReference>
<keyword evidence="4" id="KW-1185">Reference proteome</keyword>
<dbReference type="Proteomes" id="UP000199623">
    <property type="component" value="Unassembled WGS sequence"/>
</dbReference>
<dbReference type="PANTHER" id="PTHR11487:SF0">
    <property type="entry name" value="S-ACYL FATTY ACID SYNTHASE THIOESTERASE, MEDIUM CHAIN"/>
    <property type="match status" value="1"/>
</dbReference>
<dbReference type="InterPro" id="IPR012223">
    <property type="entry name" value="TEII"/>
</dbReference>
<name>A0A1G7UTJ7_9PSEU</name>
<reference evidence="4" key="1">
    <citation type="submission" date="2016-10" db="EMBL/GenBank/DDBJ databases">
        <authorList>
            <person name="Varghese N."/>
            <person name="Submissions S."/>
        </authorList>
    </citation>
    <scope>NUCLEOTIDE SEQUENCE [LARGE SCALE GENOMIC DNA]</scope>
    <source>
        <strain evidence="4">CGMCC 4.3506</strain>
    </source>
</reference>
<sequence length="233" mass="24956">MTHKLFCFPYAGGGASFYRAWPDTGVHGFQVVPVQLPGREELFVEPFHDSVGQAADDLAGRITGSLGPSDEVSLFGHSFGAVLAFEVARRLAGSRPPVHLVVSGSANPVTPLPREAADLDDDQFVARVEMLAGYTHPALSDPDLRDIVLPALRADVALHESYVAEDPRPIPVPITVVRGATDHIVSAEDCVAWGAVTSQRCDQVELPGGHMYLVDDSAPLFDLLRRVLAGSLL</sequence>
<dbReference type="SUPFAM" id="SSF53474">
    <property type="entry name" value="alpha/beta-Hydrolases"/>
    <property type="match status" value="1"/>
</dbReference>
<evidence type="ECO:0000313" key="4">
    <source>
        <dbReference type="Proteomes" id="UP000199623"/>
    </source>
</evidence>
<feature type="domain" description="Thioesterase" evidence="2">
    <location>
        <begin position="4"/>
        <end position="216"/>
    </location>
</feature>
<dbReference type="GO" id="GO:0008610">
    <property type="term" value="P:lipid biosynthetic process"/>
    <property type="evidence" value="ECO:0007669"/>
    <property type="project" value="TreeGrafter"/>
</dbReference>